<dbReference type="EMBL" id="JH159157">
    <property type="protein sequence ID" value="EGZ11619.1"/>
    <property type="molecule type" value="Genomic_DNA"/>
</dbReference>
<evidence type="ECO:0000313" key="2">
    <source>
        <dbReference type="Proteomes" id="UP000002640"/>
    </source>
</evidence>
<sequence length="393" mass="43755">MPLTLYGIARSGRLGLIREYFDVIPSSPTVIAAAAAEGHLHVVQWIYRQLIGGERWWGAVDALRAAARNGRLGVLEWLRFEYKPSLEVINMIAYEAGRSRKLPVVQWMLDAFSGVGGEVTLGAALVAGQDEVEEYLTSIWDEDTRLNAFGTALEIKSTNNDAARVKELVQQCRQSNVRQALVDQDVSLSLADIADLDNVLERTVIVDRLDVAALYIEAHRMHSSDGLGVALGAAVALNLLDFVQLLYTKCEVDDVRSALDEAVENGYWDIVKLVYERCSPRRISWALQQAASCCRWDVVHVLYASCEEGSFNIGRASQHAVASGEPEMAKLLRQKCKQYDVELALYSAVENDRWEMVKVLYGACRTYCVNAAMRKVASQSRWDLVELMYANAG</sequence>
<dbReference type="Proteomes" id="UP000002640">
    <property type="component" value="Unassembled WGS sequence"/>
</dbReference>
<proteinExistence type="predicted"/>
<dbReference type="InParanoid" id="G4ZW92"/>
<dbReference type="InterPro" id="IPR036770">
    <property type="entry name" value="Ankyrin_rpt-contain_sf"/>
</dbReference>
<dbReference type="SMR" id="G4ZW92"/>
<name>G4ZW92_PHYSP</name>
<dbReference type="Gene3D" id="1.25.40.20">
    <property type="entry name" value="Ankyrin repeat-containing domain"/>
    <property type="match status" value="1"/>
</dbReference>
<dbReference type="InterPro" id="IPR052050">
    <property type="entry name" value="SecEffector_AnkRepeat"/>
</dbReference>
<dbReference type="SUPFAM" id="SSF48403">
    <property type="entry name" value="Ankyrin repeat"/>
    <property type="match status" value="1"/>
</dbReference>
<keyword evidence="2" id="KW-1185">Reference proteome</keyword>
<dbReference type="AlphaFoldDB" id="G4ZW92"/>
<dbReference type="PANTHER" id="PTHR46586:SF3">
    <property type="entry name" value="ANKYRIN REPEAT-CONTAINING PROTEIN"/>
    <property type="match status" value="1"/>
</dbReference>
<evidence type="ECO:0008006" key="3">
    <source>
        <dbReference type="Google" id="ProtNLM"/>
    </source>
</evidence>
<dbReference type="RefSeq" id="XP_009531952.1">
    <property type="nucleotide sequence ID" value="XM_009533657.1"/>
</dbReference>
<evidence type="ECO:0000313" key="1">
    <source>
        <dbReference type="EMBL" id="EGZ11619.1"/>
    </source>
</evidence>
<dbReference type="KEGG" id="psoj:PHYSODRAFT_303608"/>
<dbReference type="GeneID" id="20642309"/>
<gene>
    <name evidence="1" type="ORF">PHYSODRAFT_303608</name>
</gene>
<reference evidence="1 2" key="1">
    <citation type="journal article" date="2006" name="Science">
        <title>Phytophthora genome sequences uncover evolutionary origins and mechanisms of pathogenesis.</title>
        <authorList>
            <person name="Tyler B.M."/>
            <person name="Tripathy S."/>
            <person name="Zhang X."/>
            <person name="Dehal P."/>
            <person name="Jiang R.H."/>
            <person name="Aerts A."/>
            <person name="Arredondo F.D."/>
            <person name="Baxter L."/>
            <person name="Bensasson D."/>
            <person name="Beynon J.L."/>
            <person name="Chapman J."/>
            <person name="Damasceno C.M."/>
            <person name="Dorrance A.E."/>
            <person name="Dou D."/>
            <person name="Dickerman A.W."/>
            <person name="Dubchak I.L."/>
            <person name="Garbelotto M."/>
            <person name="Gijzen M."/>
            <person name="Gordon S.G."/>
            <person name="Govers F."/>
            <person name="Grunwald N.J."/>
            <person name="Huang W."/>
            <person name="Ivors K.L."/>
            <person name="Jones R.W."/>
            <person name="Kamoun S."/>
            <person name="Krampis K."/>
            <person name="Lamour K.H."/>
            <person name="Lee M.K."/>
            <person name="McDonald W.H."/>
            <person name="Medina M."/>
            <person name="Meijer H.J."/>
            <person name="Nordberg E.K."/>
            <person name="Maclean D.J."/>
            <person name="Ospina-Giraldo M.D."/>
            <person name="Morris P.F."/>
            <person name="Phuntumart V."/>
            <person name="Putnam N.H."/>
            <person name="Rash S."/>
            <person name="Rose J.K."/>
            <person name="Sakihama Y."/>
            <person name="Salamov A.A."/>
            <person name="Savidor A."/>
            <person name="Scheuring C.F."/>
            <person name="Smith B.M."/>
            <person name="Sobral B.W."/>
            <person name="Terry A."/>
            <person name="Torto-Alalibo T.A."/>
            <person name="Win J."/>
            <person name="Xu Z."/>
            <person name="Zhang H."/>
            <person name="Grigoriev I.V."/>
            <person name="Rokhsar D.S."/>
            <person name="Boore J.L."/>
        </authorList>
    </citation>
    <scope>NUCLEOTIDE SEQUENCE [LARGE SCALE GENOMIC DNA]</scope>
    <source>
        <strain evidence="1 2">P6497</strain>
    </source>
</reference>
<accession>G4ZW92</accession>
<organism evidence="1 2">
    <name type="scientific">Phytophthora sojae (strain P6497)</name>
    <name type="common">Soybean stem and root rot agent</name>
    <name type="synonym">Phytophthora megasperma f. sp. glycines</name>
    <dbReference type="NCBI Taxonomy" id="1094619"/>
    <lineage>
        <taxon>Eukaryota</taxon>
        <taxon>Sar</taxon>
        <taxon>Stramenopiles</taxon>
        <taxon>Oomycota</taxon>
        <taxon>Peronosporomycetes</taxon>
        <taxon>Peronosporales</taxon>
        <taxon>Peronosporaceae</taxon>
        <taxon>Phytophthora</taxon>
    </lineage>
</organism>
<protein>
    <recommendedName>
        <fullName evidence="3">Ankyrin repeat-containing domain</fullName>
    </recommendedName>
</protein>
<dbReference type="PANTHER" id="PTHR46586">
    <property type="entry name" value="ANKYRIN REPEAT-CONTAINING PROTEIN"/>
    <property type="match status" value="1"/>
</dbReference>